<keyword evidence="3" id="KW-0663">Pyridoxal phosphate</keyword>
<dbReference type="InterPro" id="IPR015424">
    <property type="entry name" value="PyrdxlP-dep_Trfase"/>
</dbReference>
<keyword evidence="7" id="KW-1185">Reference proteome</keyword>
<protein>
    <submittedName>
        <fullName evidence="6">Serine hydroxymethyltransferase</fullName>
    </submittedName>
</protein>
<reference evidence="6 7" key="1">
    <citation type="journal article" date="2017" name="Mol. Biol. Evol.">
        <title>The 4-celled Tetrabaena socialis nuclear genome reveals the essential components for genetic control of cell number at the origin of multicellularity in the volvocine lineage.</title>
        <authorList>
            <person name="Featherston J."/>
            <person name="Arakaki Y."/>
            <person name="Hanschen E.R."/>
            <person name="Ferris P.J."/>
            <person name="Michod R.E."/>
            <person name="Olson B.J.S.C."/>
            <person name="Nozaki H."/>
            <person name="Durand P.M."/>
        </authorList>
    </citation>
    <scope>NUCLEOTIDE SEQUENCE [LARGE SCALE GENOMIC DNA]</scope>
    <source>
        <strain evidence="6 7">NIES-571</strain>
    </source>
</reference>
<feature type="domain" description="Serine hydroxymethyltransferase-like" evidence="5">
    <location>
        <begin position="489"/>
        <end position="560"/>
    </location>
</feature>
<dbReference type="GO" id="GO:0008168">
    <property type="term" value="F:methyltransferase activity"/>
    <property type="evidence" value="ECO:0007669"/>
    <property type="project" value="UniProtKB-KW"/>
</dbReference>
<dbReference type="SUPFAM" id="SSF53383">
    <property type="entry name" value="PLP-dependent transferases"/>
    <property type="match status" value="1"/>
</dbReference>
<dbReference type="Pfam" id="PF00464">
    <property type="entry name" value="SHMT"/>
    <property type="match status" value="1"/>
</dbReference>
<feature type="region of interest" description="Disordered" evidence="4">
    <location>
        <begin position="1"/>
        <end position="26"/>
    </location>
</feature>
<comment type="cofactor">
    <cofactor evidence="2">
        <name>pyridoxal 5'-phosphate</name>
        <dbReference type="ChEBI" id="CHEBI:597326"/>
    </cofactor>
</comment>
<evidence type="ECO:0000313" key="7">
    <source>
        <dbReference type="Proteomes" id="UP000236333"/>
    </source>
</evidence>
<feature type="compositionally biased region" description="Low complexity" evidence="4">
    <location>
        <begin position="49"/>
        <end position="74"/>
    </location>
</feature>
<feature type="compositionally biased region" description="Low complexity" evidence="4">
    <location>
        <begin position="13"/>
        <end position="26"/>
    </location>
</feature>
<evidence type="ECO:0000256" key="1">
    <source>
        <dbReference type="ARBA" id="ARBA00001528"/>
    </source>
</evidence>
<dbReference type="InterPro" id="IPR015421">
    <property type="entry name" value="PyrdxlP-dep_Trfase_major"/>
</dbReference>
<dbReference type="AlphaFoldDB" id="A0A2J7ZRM3"/>
<evidence type="ECO:0000313" key="6">
    <source>
        <dbReference type="EMBL" id="PNH02890.1"/>
    </source>
</evidence>
<evidence type="ECO:0000256" key="2">
    <source>
        <dbReference type="ARBA" id="ARBA00001933"/>
    </source>
</evidence>
<comment type="catalytic activity">
    <reaction evidence="1">
        <text>(6R)-5,10-methylene-5,6,7,8-tetrahydrofolate + glycine + H2O = (6S)-5,6,7,8-tetrahydrofolate + L-serine</text>
        <dbReference type="Rhea" id="RHEA:15481"/>
        <dbReference type="ChEBI" id="CHEBI:15377"/>
        <dbReference type="ChEBI" id="CHEBI:15636"/>
        <dbReference type="ChEBI" id="CHEBI:33384"/>
        <dbReference type="ChEBI" id="CHEBI:57305"/>
        <dbReference type="ChEBI" id="CHEBI:57453"/>
        <dbReference type="EC" id="2.1.2.1"/>
    </reaction>
</comment>
<dbReference type="PANTHER" id="PTHR11680:SF63">
    <property type="entry name" value="SERINE HYDROXYMETHYLTRANSFERASE 3, CHLOROPLASTIC"/>
    <property type="match status" value="1"/>
</dbReference>
<dbReference type="InterPro" id="IPR049943">
    <property type="entry name" value="Ser_HO-MeTrfase-like"/>
</dbReference>
<dbReference type="UniPathway" id="UPA00193"/>
<feature type="compositionally biased region" description="Low complexity" evidence="4">
    <location>
        <begin position="86"/>
        <end position="99"/>
    </location>
</feature>
<dbReference type="GO" id="GO:0035999">
    <property type="term" value="P:tetrahydrofolate interconversion"/>
    <property type="evidence" value="ECO:0007669"/>
    <property type="project" value="UniProtKB-UniPathway"/>
</dbReference>
<feature type="region of interest" description="Disordered" evidence="4">
    <location>
        <begin position="376"/>
        <end position="411"/>
    </location>
</feature>
<evidence type="ECO:0000256" key="3">
    <source>
        <dbReference type="ARBA" id="ARBA00022898"/>
    </source>
</evidence>
<dbReference type="GO" id="GO:0019264">
    <property type="term" value="P:glycine biosynthetic process from serine"/>
    <property type="evidence" value="ECO:0007669"/>
    <property type="project" value="TreeGrafter"/>
</dbReference>
<keyword evidence="6" id="KW-0808">Transferase</keyword>
<comment type="caution">
    <text evidence="6">The sequence shown here is derived from an EMBL/GenBank/DDBJ whole genome shotgun (WGS) entry which is preliminary data.</text>
</comment>
<feature type="compositionally biased region" description="Basic and acidic residues" evidence="4">
    <location>
        <begin position="385"/>
        <end position="396"/>
    </location>
</feature>
<dbReference type="Gene3D" id="3.40.640.10">
    <property type="entry name" value="Type I PLP-dependent aspartate aminotransferase-like (Major domain)"/>
    <property type="match status" value="1"/>
</dbReference>
<dbReference type="EMBL" id="PGGS01000579">
    <property type="protein sequence ID" value="PNH02890.1"/>
    <property type="molecule type" value="Genomic_DNA"/>
</dbReference>
<feature type="compositionally biased region" description="Low complexity" evidence="4">
    <location>
        <begin position="132"/>
        <end position="141"/>
    </location>
</feature>
<dbReference type="Gene3D" id="3.90.1150.10">
    <property type="entry name" value="Aspartate Aminotransferase, domain 1"/>
    <property type="match status" value="1"/>
</dbReference>
<dbReference type="InterPro" id="IPR039429">
    <property type="entry name" value="SHMT-like_dom"/>
</dbReference>
<keyword evidence="6" id="KW-0489">Methyltransferase</keyword>
<feature type="region of interest" description="Disordered" evidence="4">
    <location>
        <begin position="293"/>
        <end position="321"/>
    </location>
</feature>
<dbReference type="InterPro" id="IPR015422">
    <property type="entry name" value="PyrdxlP-dep_Trfase_small"/>
</dbReference>
<gene>
    <name evidence="6" type="ORF">TSOC_011090</name>
</gene>
<dbReference type="Proteomes" id="UP000236333">
    <property type="component" value="Unassembled WGS sequence"/>
</dbReference>
<feature type="region of interest" description="Disordered" evidence="4">
    <location>
        <begin position="574"/>
        <end position="594"/>
    </location>
</feature>
<dbReference type="PANTHER" id="PTHR11680">
    <property type="entry name" value="SERINE HYDROXYMETHYLTRANSFERASE"/>
    <property type="match status" value="1"/>
</dbReference>
<dbReference type="GO" id="GO:0005739">
    <property type="term" value="C:mitochondrion"/>
    <property type="evidence" value="ECO:0007669"/>
    <property type="project" value="TreeGrafter"/>
</dbReference>
<dbReference type="GO" id="GO:0032259">
    <property type="term" value="P:methylation"/>
    <property type="evidence" value="ECO:0007669"/>
    <property type="project" value="UniProtKB-KW"/>
</dbReference>
<dbReference type="GO" id="GO:0030170">
    <property type="term" value="F:pyridoxal phosphate binding"/>
    <property type="evidence" value="ECO:0007669"/>
    <property type="project" value="TreeGrafter"/>
</dbReference>
<accession>A0A2J7ZRM3</accession>
<sequence length="594" mass="60004">MQPMTVGSAQGGAAKSTSAPAPAPNPVAACRAAANIRVVPAADAAASESRLGASMRARSGSSSSSPDRPAADPAWCRLGASVSEQSGSAPASASAPAVSHGESRPGGGAGDTTDMVAPVDSAPEEVAETGPSDAAAAAAGPSAAAAAAAAAAVAASRLATESAAVGATGEEQEARVVSVPRGGEERALLRVTTEPQPSAASSEPPESSLPSPSPAAAAEKCSTDTGSMAAAAADEEAAGRWWVAAVVWSADAAGVVAVCTPLGAGAAPARAAGGASPRLLEGLAALPDPAEHASAALPLPPRPWKGSGSGPDWEPAAERQRADSGLPLQLLLPLVPSSYCVSSGADATERSCIDSSDWRRGAAGGLEEVAVKAGALGSPAADGRGAPDAEGARQGDDGSAAGPRPLAEAEERVQGGVPNGLWWRWWWWRACPWFWRLAAAAASCTELSQSSRLPTWWTMPLLPLLLAVAVDGGRGAVRAKKLFQFDGALSEVDPEIHSLITKEKGRQVRGLELIASENFTSKAVLQALGSCMTNKSSECRPNARYYGGNAYIDQVELLCALFLGLPPRTVPSYSPRLGGTQSSVHLTETALRRP</sequence>
<dbReference type="GO" id="GO:0004372">
    <property type="term" value="F:glycine hydroxymethyltransferase activity"/>
    <property type="evidence" value="ECO:0007669"/>
    <property type="project" value="UniProtKB-EC"/>
</dbReference>
<proteinExistence type="predicted"/>
<dbReference type="OrthoDB" id="10265628at2759"/>
<feature type="compositionally biased region" description="Low complexity" evidence="4">
    <location>
        <begin position="194"/>
        <end position="219"/>
    </location>
</feature>
<feature type="region of interest" description="Disordered" evidence="4">
    <location>
        <begin position="42"/>
        <end position="141"/>
    </location>
</feature>
<evidence type="ECO:0000256" key="4">
    <source>
        <dbReference type="SAM" id="MobiDB-lite"/>
    </source>
</evidence>
<organism evidence="6 7">
    <name type="scientific">Tetrabaena socialis</name>
    <dbReference type="NCBI Taxonomy" id="47790"/>
    <lineage>
        <taxon>Eukaryota</taxon>
        <taxon>Viridiplantae</taxon>
        <taxon>Chlorophyta</taxon>
        <taxon>core chlorophytes</taxon>
        <taxon>Chlorophyceae</taxon>
        <taxon>CS clade</taxon>
        <taxon>Chlamydomonadales</taxon>
        <taxon>Tetrabaenaceae</taxon>
        <taxon>Tetrabaena</taxon>
    </lineage>
</organism>
<name>A0A2J7ZRM3_9CHLO</name>
<feature type="region of interest" description="Disordered" evidence="4">
    <location>
        <begin position="158"/>
        <end position="228"/>
    </location>
</feature>
<evidence type="ECO:0000259" key="5">
    <source>
        <dbReference type="Pfam" id="PF00464"/>
    </source>
</evidence>